<reference evidence="10 11" key="1">
    <citation type="journal article" date="2019" name="Int. J. Syst. Evol. Microbiol.">
        <title>Lactobacillus salitolerans sp. nov., a novel lactic acid bacterium isolated from spent mushroom substrates.</title>
        <authorList>
            <person name="Tohno M."/>
            <person name="Tanizawa Y."/>
            <person name="Kojima Y."/>
            <person name="Sakamoto M."/>
            <person name="Nakamura Y."/>
            <person name="Ohkuma M."/>
            <person name="Kobayashi H."/>
        </authorList>
    </citation>
    <scope>NUCLEOTIDE SEQUENCE [LARGE SCALE GENOMIC DNA]</scope>
    <source>
        <strain evidence="10 11">YK43</strain>
    </source>
</reference>
<keyword evidence="5 9" id="KW-0812">Transmembrane</keyword>
<dbReference type="OrthoDB" id="9803495at2"/>
<keyword evidence="4 8" id="KW-1003">Cell membrane</keyword>
<name>A0A401IQ21_9LACO</name>
<evidence type="ECO:0000256" key="1">
    <source>
        <dbReference type="ARBA" id="ARBA00004651"/>
    </source>
</evidence>
<comment type="subcellular location">
    <subcellularLocation>
        <location evidence="1 8">Cell membrane</location>
        <topology evidence="1 8">Multi-pass membrane protein</topology>
    </subcellularLocation>
</comment>
<feature type="transmembrane region" description="Helical" evidence="9">
    <location>
        <begin position="7"/>
        <end position="24"/>
    </location>
</feature>
<feature type="transmembrane region" description="Helical" evidence="9">
    <location>
        <begin position="55"/>
        <end position="74"/>
    </location>
</feature>
<feature type="transmembrane region" description="Helical" evidence="9">
    <location>
        <begin position="80"/>
        <end position="101"/>
    </location>
</feature>
<evidence type="ECO:0000256" key="5">
    <source>
        <dbReference type="ARBA" id="ARBA00022692"/>
    </source>
</evidence>
<evidence type="ECO:0000313" key="11">
    <source>
        <dbReference type="Proteomes" id="UP000286848"/>
    </source>
</evidence>
<dbReference type="EMBL" id="BFFP01000001">
    <property type="protein sequence ID" value="GBG93626.1"/>
    <property type="molecule type" value="Genomic_DNA"/>
</dbReference>
<evidence type="ECO:0000256" key="9">
    <source>
        <dbReference type="SAM" id="Phobius"/>
    </source>
</evidence>
<dbReference type="PIRSF" id="PIRSF016661">
    <property type="entry name" value="BioY"/>
    <property type="match status" value="1"/>
</dbReference>
<dbReference type="GO" id="GO:0015225">
    <property type="term" value="F:biotin transmembrane transporter activity"/>
    <property type="evidence" value="ECO:0007669"/>
    <property type="project" value="UniProtKB-UniRule"/>
</dbReference>
<evidence type="ECO:0000256" key="2">
    <source>
        <dbReference type="ARBA" id="ARBA00010692"/>
    </source>
</evidence>
<feature type="transmembrane region" description="Helical" evidence="9">
    <location>
        <begin position="30"/>
        <end position="48"/>
    </location>
</feature>
<proteinExistence type="inferred from homology"/>
<gene>
    <name evidence="10" type="primary">bioY</name>
    <name evidence="10" type="ORF">LFYK43_00850</name>
</gene>
<dbReference type="PANTHER" id="PTHR34295">
    <property type="entry name" value="BIOTIN TRANSPORTER BIOY"/>
    <property type="match status" value="1"/>
</dbReference>
<comment type="similarity">
    <text evidence="2 8">Belongs to the BioY family.</text>
</comment>
<dbReference type="GO" id="GO:0005886">
    <property type="term" value="C:plasma membrane"/>
    <property type="evidence" value="ECO:0007669"/>
    <property type="project" value="UniProtKB-SubCell"/>
</dbReference>
<evidence type="ECO:0000313" key="10">
    <source>
        <dbReference type="EMBL" id="GBG93626.1"/>
    </source>
</evidence>
<evidence type="ECO:0000256" key="7">
    <source>
        <dbReference type="ARBA" id="ARBA00023136"/>
    </source>
</evidence>
<dbReference type="Pfam" id="PF02632">
    <property type="entry name" value="BioY"/>
    <property type="match status" value="1"/>
</dbReference>
<dbReference type="RefSeq" id="WP_124974309.1">
    <property type="nucleotide sequence ID" value="NZ_BFFP01000001.1"/>
</dbReference>
<evidence type="ECO:0000256" key="6">
    <source>
        <dbReference type="ARBA" id="ARBA00022989"/>
    </source>
</evidence>
<evidence type="ECO:0000256" key="3">
    <source>
        <dbReference type="ARBA" id="ARBA00022448"/>
    </source>
</evidence>
<dbReference type="PANTHER" id="PTHR34295:SF4">
    <property type="entry name" value="BIOTIN TRANSPORTER BIOY-RELATED"/>
    <property type="match status" value="1"/>
</dbReference>
<keyword evidence="7 8" id="KW-0472">Membrane</keyword>
<evidence type="ECO:0000256" key="8">
    <source>
        <dbReference type="PIRNR" id="PIRNR016661"/>
    </source>
</evidence>
<comment type="caution">
    <text evidence="10">The sequence shown here is derived from an EMBL/GenBank/DDBJ whole genome shotgun (WGS) entry which is preliminary data.</text>
</comment>
<sequence>MHTKDLTLVSLMTAIIIILGLIPGIPLGVIPVPIVLQNCGIMLAGLLLGTKRGTLAVFLLLLLTALGLPVLSGGRGGLPIFIGPTAGYLFGWLVTPALINLGLKFVPQRGRILWQLLSVWVAGVLCADLIGTVWLTFQSHIPFLTALVSNLAFLPGDTLKVILAYTVAKALSAQHFSQNALL</sequence>
<organism evidence="10 11">
    <name type="scientific">Ligilactobacillus salitolerans</name>
    <dbReference type="NCBI Taxonomy" id="1808352"/>
    <lineage>
        <taxon>Bacteria</taxon>
        <taxon>Bacillati</taxon>
        <taxon>Bacillota</taxon>
        <taxon>Bacilli</taxon>
        <taxon>Lactobacillales</taxon>
        <taxon>Lactobacillaceae</taxon>
        <taxon>Ligilactobacillus</taxon>
    </lineage>
</organism>
<keyword evidence="6 9" id="KW-1133">Transmembrane helix</keyword>
<dbReference type="AlphaFoldDB" id="A0A401IQ21"/>
<keyword evidence="11" id="KW-1185">Reference proteome</keyword>
<protein>
    <recommendedName>
        <fullName evidence="8">Biotin transporter</fullName>
    </recommendedName>
</protein>
<dbReference type="InterPro" id="IPR003784">
    <property type="entry name" value="BioY"/>
</dbReference>
<evidence type="ECO:0000256" key="4">
    <source>
        <dbReference type="ARBA" id="ARBA00022475"/>
    </source>
</evidence>
<feature type="transmembrane region" description="Helical" evidence="9">
    <location>
        <begin position="113"/>
        <end position="137"/>
    </location>
</feature>
<accession>A0A401IQ21</accession>
<dbReference type="Gene3D" id="1.10.1760.20">
    <property type="match status" value="1"/>
</dbReference>
<dbReference type="Proteomes" id="UP000286848">
    <property type="component" value="Unassembled WGS sequence"/>
</dbReference>
<keyword evidence="3 8" id="KW-0813">Transport</keyword>